<evidence type="ECO:0000259" key="4">
    <source>
        <dbReference type="PROSITE" id="PS50932"/>
    </source>
</evidence>
<reference evidence="5 6" key="1">
    <citation type="submission" date="2016-08" db="EMBL/GenBank/DDBJ databases">
        <authorList>
            <person name="Seilhamer J.J."/>
        </authorList>
    </citation>
    <scope>NUCLEOTIDE SEQUENCE [LARGE SCALE GENOMIC DNA]</scope>
    <source>
        <strain evidence="5 6">HBR26</strain>
    </source>
</reference>
<dbReference type="InterPro" id="IPR046335">
    <property type="entry name" value="LacI/GalR-like_sensor"/>
</dbReference>
<accession>A0A1C3Y1G4</accession>
<dbReference type="InterPro" id="IPR010982">
    <property type="entry name" value="Lambda_DNA-bd_dom_sf"/>
</dbReference>
<dbReference type="AlphaFoldDB" id="A0A1C3Y1G4"/>
<dbReference type="GO" id="GO:0000976">
    <property type="term" value="F:transcription cis-regulatory region binding"/>
    <property type="evidence" value="ECO:0007669"/>
    <property type="project" value="TreeGrafter"/>
</dbReference>
<evidence type="ECO:0000256" key="1">
    <source>
        <dbReference type="ARBA" id="ARBA00023015"/>
    </source>
</evidence>
<dbReference type="STRING" id="1138170.GA0061105_104237"/>
<dbReference type="SMART" id="SM00354">
    <property type="entry name" value="HTH_LACI"/>
    <property type="match status" value="1"/>
</dbReference>
<evidence type="ECO:0000256" key="2">
    <source>
        <dbReference type="ARBA" id="ARBA00023125"/>
    </source>
</evidence>
<name>A0A1C3Y1G4_9HYPH</name>
<dbReference type="GO" id="GO:0003700">
    <property type="term" value="F:DNA-binding transcription factor activity"/>
    <property type="evidence" value="ECO:0007669"/>
    <property type="project" value="TreeGrafter"/>
</dbReference>
<evidence type="ECO:0000313" key="5">
    <source>
        <dbReference type="EMBL" id="SCB58311.1"/>
    </source>
</evidence>
<dbReference type="RefSeq" id="WP_064695142.1">
    <property type="nucleotide sequence ID" value="NZ_FMAJ01000004.1"/>
</dbReference>
<dbReference type="Pfam" id="PF13377">
    <property type="entry name" value="Peripla_BP_3"/>
    <property type="match status" value="1"/>
</dbReference>
<dbReference type="EMBL" id="FMAJ01000004">
    <property type="protein sequence ID" value="SCB58311.1"/>
    <property type="molecule type" value="Genomic_DNA"/>
</dbReference>
<dbReference type="InterPro" id="IPR028082">
    <property type="entry name" value="Peripla_BP_I"/>
</dbReference>
<dbReference type="PANTHER" id="PTHR30146">
    <property type="entry name" value="LACI-RELATED TRANSCRIPTIONAL REPRESSOR"/>
    <property type="match status" value="1"/>
</dbReference>
<sequence length="356" mass="38449">MKNEDEPKDKRLKGGDAQKLTMAEVAKYVGVSAMTVSRAFRQDASVSEETRKRIMEAVDALGYVLDLSAGSLSSRRSGFIAALVPSINNSNFSDTARGITDALENTGLQLLLGYTDYSAEKEEKLIEAMLRRRPEGIILTGGSHTDRARRMLDKAGIPVVETWEIPEEPINHVVGFSNSEAMSLLVRSLASQGYRKFGYIGGTTARDTRGSQRRSGFLKTVDELGLGPGRAISFGVPPITMEQGGQAIVSLLERWPDTEVVLCVSDLSAFGAIMECKRRGMSVPGDIAVAGFGDYEISSVCHPSITTINVDCYGIGRQAAVRLLDALQGSGEAAGDEITLTSYRVVLRESTQRSAQ</sequence>
<dbReference type="InterPro" id="IPR000843">
    <property type="entry name" value="HTH_LacI"/>
</dbReference>
<evidence type="ECO:0000256" key="3">
    <source>
        <dbReference type="ARBA" id="ARBA00023163"/>
    </source>
</evidence>
<dbReference type="Proteomes" id="UP000198723">
    <property type="component" value="Unassembled WGS sequence"/>
</dbReference>
<protein>
    <submittedName>
        <fullName evidence="5">Transcriptional regulator, LacI family</fullName>
    </submittedName>
</protein>
<evidence type="ECO:0000313" key="6">
    <source>
        <dbReference type="Proteomes" id="UP000198723"/>
    </source>
</evidence>
<feature type="domain" description="HTH lacI-type" evidence="4">
    <location>
        <begin position="20"/>
        <end position="74"/>
    </location>
</feature>
<dbReference type="PROSITE" id="PS50932">
    <property type="entry name" value="HTH_LACI_2"/>
    <property type="match status" value="1"/>
</dbReference>
<keyword evidence="1" id="KW-0805">Transcription regulation</keyword>
<dbReference type="CDD" id="cd01392">
    <property type="entry name" value="HTH_LacI"/>
    <property type="match status" value="1"/>
</dbReference>
<dbReference type="Pfam" id="PF00356">
    <property type="entry name" value="LacI"/>
    <property type="match status" value="1"/>
</dbReference>
<dbReference type="CDD" id="cd01575">
    <property type="entry name" value="PBP1_GntR"/>
    <property type="match status" value="1"/>
</dbReference>
<keyword evidence="3" id="KW-0804">Transcription</keyword>
<proteinExistence type="predicted"/>
<gene>
    <name evidence="5" type="ORF">GA0061105_104237</name>
</gene>
<dbReference type="SUPFAM" id="SSF47413">
    <property type="entry name" value="lambda repressor-like DNA-binding domains"/>
    <property type="match status" value="1"/>
</dbReference>
<dbReference type="Gene3D" id="1.10.260.40">
    <property type="entry name" value="lambda repressor-like DNA-binding domains"/>
    <property type="match status" value="1"/>
</dbReference>
<dbReference type="Gene3D" id="3.40.50.2300">
    <property type="match status" value="2"/>
</dbReference>
<dbReference type="PANTHER" id="PTHR30146:SF33">
    <property type="entry name" value="TRANSCRIPTIONAL REGULATOR"/>
    <property type="match status" value="1"/>
</dbReference>
<organism evidence="5 6">
    <name type="scientific">Rhizobium aethiopicum</name>
    <dbReference type="NCBI Taxonomy" id="1138170"/>
    <lineage>
        <taxon>Bacteria</taxon>
        <taxon>Pseudomonadati</taxon>
        <taxon>Pseudomonadota</taxon>
        <taxon>Alphaproteobacteria</taxon>
        <taxon>Hyphomicrobiales</taxon>
        <taxon>Rhizobiaceae</taxon>
        <taxon>Rhizobium/Agrobacterium group</taxon>
        <taxon>Rhizobium</taxon>
    </lineage>
</organism>
<keyword evidence="2" id="KW-0238">DNA-binding</keyword>
<dbReference type="SUPFAM" id="SSF53822">
    <property type="entry name" value="Periplasmic binding protein-like I"/>
    <property type="match status" value="1"/>
</dbReference>